<dbReference type="EMBL" id="PJQL01000751">
    <property type="protein sequence ID" value="RCH93017.1"/>
    <property type="molecule type" value="Genomic_DNA"/>
</dbReference>
<comment type="caution">
    <text evidence="1">The sequence shown here is derived from an EMBL/GenBank/DDBJ whole genome shotgun (WGS) entry which is preliminary data.</text>
</comment>
<dbReference type="AlphaFoldDB" id="A0A367JSV2"/>
<sequence>MPCIPIYPEVEELIAVKKCIKLEGTSAAASASTSRATCNSCQKESHCGQAHYKPGTNKVTEQAMTYLPLIEQLALLVNHPENAKLLECPVDRRNEESILEDADLELPMSELMCSLWCQVNDDYSPRYLELSPTIRIEAKYMIQFGITRGTSAPVDLFSFLKPVLNEAKILEKRGFNVIDIGKLYKAYILFACGDLPATAKMAGLSGHSHLCPCKICLTVRGTVNKKHAVDGINDPFRTKENHLIMIA</sequence>
<protein>
    <submittedName>
        <fullName evidence="1">Uncharacterized protein</fullName>
    </submittedName>
</protein>
<dbReference type="OrthoDB" id="2288953at2759"/>
<evidence type="ECO:0000313" key="1">
    <source>
        <dbReference type="EMBL" id="RCH93017.1"/>
    </source>
</evidence>
<organism evidence="1 2">
    <name type="scientific">Rhizopus azygosporus</name>
    <name type="common">Rhizopus microsporus var. azygosporus</name>
    <dbReference type="NCBI Taxonomy" id="86630"/>
    <lineage>
        <taxon>Eukaryota</taxon>
        <taxon>Fungi</taxon>
        <taxon>Fungi incertae sedis</taxon>
        <taxon>Mucoromycota</taxon>
        <taxon>Mucoromycotina</taxon>
        <taxon>Mucoromycetes</taxon>
        <taxon>Mucorales</taxon>
        <taxon>Mucorineae</taxon>
        <taxon>Rhizopodaceae</taxon>
        <taxon>Rhizopus</taxon>
    </lineage>
</organism>
<accession>A0A367JSV2</accession>
<keyword evidence="2" id="KW-1185">Reference proteome</keyword>
<proteinExistence type="predicted"/>
<reference evidence="1 2" key="1">
    <citation type="journal article" date="2018" name="G3 (Bethesda)">
        <title>Phylogenetic and Phylogenomic Definition of Rhizopus Species.</title>
        <authorList>
            <person name="Gryganskyi A.P."/>
            <person name="Golan J."/>
            <person name="Dolatabadi S."/>
            <person name="Mondo S."/>
            <person name="Robb S."/>
            <person name="Idnurm A."/>
            <person name="Muszewska A."/>
            <person name="Steczkiewicz K."/>
            <person name="Masonjones S."/>
            <person name="Liao H.L."/>
            <person name="Gajdeczka M.T."/>
            <person name="Anike F."/>
            <person name="Vuek A."/>
            <person name="Anishchenko I.M."/>
            <person name="Voigt K."/>
            <person name="de Hoog G.S."/>
            <person name="Smith M.E."/>
            <person name="Heitman J."/>
            <person name="Vilgalys R."/>
            <person name="Stajich J.E."/>
        </authorList>
    </citation>
    <scope>NUCLEOTIDE SEQUENCE [LARGE SCALE GENOMIC DNA]</scope>
    <source>
        <strain evidence="1 2">CBS 357.93</strain>
    </source>
</reference>
<dbReference type="Proteomes" id="UP000252139">
    <property type="component" value="Unassembled WGS sequence"/>
</dbReference>
<name>A0A367JSV2_RHIAZ</name>
<gene>
    <name evidence="1" type="ORF">CU097_004296</name>
</gene>
<evidence type="ECO:0000313" key="2">
    <source>
        <dbReference type="Proteomes" id="UP000252139"/>
    </source>
</evidence>